<gene>
    <name evidence="4" type="ORF">DVH02_33295</name>
</gene>
<evidence type="ECO:0000313" key="4">
    <source>
        <dbReference type="EMBL" id="RDG31555.1"/>
    </source>
</evidence>
<evidence type="ECO:0000256" key="1">
    <source>
        <dbReference type="ARBA" id="ARBA00007637"/>
    </source>
</evidence>
<dbReference type="PANTHER" id="PTHR43000">
    <property type="entry name" value="DTDP-D-GLUCOSE 4,6-DEHYDRATASE-RELATED"/>
    <property type="match status" value="1"/>
</dbReference>
<protein>
    <submittedName>
        <fullName evidence="4">NAD-dependent epimerase/dehydratase family protein</fullName>
    </submittedName>
</protein>
<dbReference type="AlphaFoldDB" id="A0A370AWT0"/>
<name>A0A370AWT0_9ACTN</name>
<feature type="domain" description="NAD-dependent epimerase/dehydratase" evidence="3">
    <location>
        <begin position="62"/>
        <end position="214"/>
    </location>
</feature>
<comment type="caution">
    <text evidence="4">The sequence shown here is derived from an EMBL/GenBank/DDBJ whole genome shotgun (WGS) entry which is preliminary data.</text>
</comment>
<dbReference type="EMBL" id="QQNA01000393">
    <property type="protein sequence ID" value="RDG31555.1"/>
    <property type="molecule type" value="Genomic_DNA"/>
</dbReference>
<dbReference type="Gene3D" id="3.40.50.720">
    <property type="entry name" value="NAD(P)-binding Rossmann-like Domain"/>
    <property type="match status" value="1"/>
</dbReference>
<keyword evidence="5" id="KW-1185">Reference proteome</keyword>
<evidence type="ECO:0000313" key="5">
    <source>
        <dbReference type="Proteomes" id="UP000253741"/>
    </source>
</evidence>
<dbReference type="SUPFAM" id="SSF51735">
    <property type="entry name" value="NAD(P)-binding Rossmann-fold domains"/>
    <property type="match status" value="1"/>
</dbReference>
<comment type="similarity">
    <text evidence="1">Belongs to the NAD(P)-dependent epimerase/dehydratase family.</text>
</comment>
<dbReference type="InterPro" id="IPR001509">
    <property type="entry name" value="Epimerase_deHydtase"/>
</dbReference>
<evidence type="ECO:0000259" key="3">
    <source>
        <dbReference type="Pfam" id="PF01370"/>
    </source>
</evidence>
<reference evidence="4 5" key="1">
    <citation type="submission" date="2018-07" db="EMBL/GenBank/DDBJ databases">
        <title>Streptomyces species from bats.</title>
        <authorList>
            <person name="Dunlap C."/>
        </authorList>
    </citation>
    <scope>NUCLEOTIDE SEQUENCE [LARGE SCALE GENOMIC DNA]</scope>
    <source>
        <strain evidence="4 5">AC230</strain>
    </source>
</reference>
<evidence type="ECO:0000256" key="2">
    <source>
        <dbReference type="SAM" id="MobiDB-lite"/>
    </source>
</evidence>
<accession>A0A370AWT0</accession>
<proteinExistence type="inferred from homology"/>
<sequence length="308" mass="33168">MCRRALWSPRCVRCPASRVRTRATPWAARPRTGVSRVRIIGEGFLATNLTAAFGDRFPDWTAIASGVSSTSTATPAAYEREARLVHDVLDDCLRDRRRLLFFSTASFAMYGFPEGEAAESDPVSPPNAYGRHKLALERAIGSSGAGHLVLRLSHVVGRHQRAHQLLPTLVRSVLAGEVTVHEGAHRDLVDVADLLQAVGRLLADDVTGEILNVASGVPQPVESVVSGIERRLGVTARHVSRPGSPAVTRASVSRLRALVPEFRADVADEDYLDALLDTYLPYYTALSDGSAPSDGSALSYGLTPLPGR</sequence>
<dbReference type="InterPro" id="IPR036291">
    <property type="entry name" value="NAD(P)-bd_dom_sf"/>
</dbReference>
<feature type="region of interest" description="Disordered" evidence="2">
    <location>
        <begin position="289"/>
        <end position="308"/>
    </location>
</feature>
<dbReference type="Pfam" id="PF01370">
    <property type="entry name" value="Epimerase"/>
    <property type="match status" value="1"/>
</dbReference>
<organism evidence="4 5">
    <name type="scientific">Streptomyces corynorhini</name>
    <dbReference type="NCBI Taxonomy" id="2282652"/>
    <lineage>
        <taxon>Bacteria</taxon>
        <taxon>Bacillati</taxon>
        <taxon>Actinomycetota</taxon>
        <taxon>Actinomycetes</taxon>
        <taxon>Kitasatosporales</taxon>
        <taxon>Streptomycetaceae</taxon>
        <taxon>Streptomyces</taxon>
    </lineage>
</organism>
<dbReference type="Proteomes" id="UP000253741">
    <property type="component" value="Unassembled WGS sequence"/>
</dbReference>